<accession>A0A1M5TFM4</accession>
<organism evidence="1 2">
    <name type="scientific">Bradyrhizobium erythrophlei</name>
    <dbReference type="NCBI Taxonomy" id="1437360"/>
    <lineage>
        <taxon>Bacteria</taxon>
        <taxon>Pseudomonadati</taxon>
        <taxon>Pseudomonadota</taxon>
        <taxon>Alphaproteobacteria</taxon>
        <taxon>Hyphomicrobiales</taxon>
        <taxon>Nitrobacteraceae</taxon>
        <taxon>Bradyrhizobium</taxon>
    </lineage>
</organism>
<reference evidence="1 2" key="1">
    <citation type="submission" date="2016-11" db="EMBL/GenBank/DDBJ databases">
        <authorList>
            <person name="Jaros S."/>
            <person name="Januszkiewicz K."/>
            <person name="Wedrychowicz H."/>
        </authorList>
    </citation>
    <scope>NUCLEOTIDE SEQUENCE [LARGE SCALE GENOMIC DNA]</scope>
    <source>
        <strain evidence="1 2">GAS138</strain>
    </source>
</reference>
<dbReference type="AlphaFoldDB" id="A0A1M5TFM4"/>
<sequence length="189" mass="20911">MIAAVVGGMKLELPIVVTYDDRASAIPGVELLARSLNRYSPSLELHIYSPFDTIAERLSDLPRLKFIKTTDLVGRGWNASVKPAILLRAFTTTGRALWLDTDVVVMGDVGSLIGRFDRDTFVVGQEFRGTAGAGGRIRAQGYGLKPLRFLPYPVNSGSIIASMRHRRLLVEWSALLSDSGIKRRNPDRW</sequence>
<name>A0A1M5TFM4_9BRAD</name>
<gene>
    <name evidence="1" type="ORF">SAMN05443248_4999</name>
</gene>
<dbReference type="InterPro" id="IPR029044">
    <property type="entry name" value="Nucleotide-diphossugar_trans"/>
</dbReference>
<proteinExistence type="predicted"/>
<evidence type="ECO:0000313" key="1">
    <source>
        <dbReference type="EMBL" id="SHH49532.1"/>
    </source>
</evidence>
<evidence type="ECO:0008006" key="3">
    <source>
        <dbReference type="Google" id="ProtNLM"/>
    </source>
</evidence>
<dbReference type="SUPFAM" id="SSF53448">
    <property type="entry name" value="Nucleotide-diphospho-sugar transferases"/>
    <property type="match status" value="1"/>
</dbReference>
<protein>
    <recommendedName>
        <fullName evidence="3">Glycosyl transferase family 8</fullName>
    </recommendedName>
</protein>
<evidence type="ECO:0000313" key="2">
    <source>
        <dbReference type="Proteomes" id="UP000189796"/>
    </source>
</evidence>
<dbReference type="Proteomes" id="UP000189796">
    <property type="component" value="Chromosome I"/>
</dbReference>
<dbReference type="EMBL" id="LT670817">
    <property type="protein sequence ID" value="SHH49532.1"/>
    <property type="molecule type" value="Genomic_DNA"/>
</dbReference>